<dbReference type="InterPro" id="IPR002938">
    <property type="entry name" value="FAD-bd"/>
</dbReference>
<dbReference type="UniPathway" id="UPA00232"/>
<comment type="pathway">
    <text evidence="2">Cofactor biosynthesis; ubiquinone biosynthesis.</text>
</comment>
<dbReference type="InterPro" id="IPR036188">
    <property type="entry name" value="FAD/NAD-bd_sf"/>
</dbReference>
<proteinExistence type="inferred from homology"/>
<dbReference type="RefSeq" id="WP_114697301.1">
    <property type="nucleotide sequence ID" value="NZ_QQOH01000006.1"/>
</dbReference>
<dbReference type="InterPro" id="IPR051205">
    <property type="entry name" value="UbiH/COQ6_monooxygenase"/>
</dbReference>
<dbReference type="AlphaFoldDB" id="A0A369W855"/>
<keyword evidence="6" id="KW-0560">Oxidoreductase</keyword>
<dbReference type="PANTHER" id="PTHR43876">
    <property type="entry name" value="UBIQUINONE BIOSYNTHESIS MONOOXYGENASE COQ6, MITOCHONDRIAL"/>
    <property type="match status" value="1"/>
</dbReference>
<dbReference type="PRINTS" id="PR00420">
    <property type="entry name" value="RNGMNOXGNASE"/>
</dbReference>
<dbReference type="SUPFAM" id="SSF51905">
    <property type="entry name" value="FAD/NAD(P)-binding domain"/>
    <property type="match status" value="1"/>
</dbReference>
<keyword evidence="4" id="KW-0285">Flavoprotein</keyword>
<sequence length="432" mass="47041">MENCDIAIVGGGMVGAALALALAKGQQAGQKSAESPLKIVVFEAFEMPQQSDQPLQPSYDARSTALSLGTRHLFERLGVWSSLAPSACPIRHIRVSDKGHFGAVRLDADKENVSALGYVVENRSLGRVLMQPLQQPDSGIEFRCPAEVVAARPTAQGSLIEYEHDGEVRGIEASLLVICDGGRSGLREQLHIDSTETPYEQCALIANLTLDRPHEAIAYERFTDQGPMALLPLQDDGEGKPRAALVWSVPLEQADELLAIDDDAFLRQLHRQFGYRAGRITRVGERHSYPLKLMRTREQVRRGVVVLGNAAHTLHPIAGQGFNLALRGAMVLAQELLAAQRQGRPLGGLETLNRFHDQLGWDQYKTIGFSDRATMLFSNDQSLLVMARNVGLLGMELASPLKHAFADSAMGLDVALPELGSSCRSQVAEELA</sequence>
<dbReference type="EMBL" id="QQOH01000006">
    <property type="protein sequence ID" value="RDE18180.1"/>
    <property type="molecule type" value="Genomic_DNA"/>
</dbReference>
<dbReference type="NCBIfam" id="TIGR01984">
    <property type="entry name" value="UbiH"/>
    <property type="match status" value="1"/>
</dbReference>
<keyword evidence="7" id="KW-0503">Monooxygenase</keyword>
<evidence type="ECO:0000256" key="4">
    <source>
        <dbReference type="ARBA" id="ARBA00022630"/>
    </source>
</evidence>
<protein>
    <submittedName>
        <fullName evidence="9">2-octaprenyl-6-methoxyphenyl hydroxylase</fullName>
    </submittedName>
</protein>
<comment type="cofactor">
    <cofactor evidence="1">
        <name>FAD</name>
        <dbReference type="ChEBI" id="CHEBI:57692"/>
    </cofactor>
</comment>
<reference evidence="9 10" key="1">
    <citation type="submission" date="2018-07" db="EMBL/GenBank/DDBJ databases">
        <title>Motiliproteus coralliicola sp. nov., a bacterium isolated from Coral.</title>
        <authorList>
            <person name="Wang G."/>
        </authorList>
    </citation>
    <scope>NUCLEOTIDE SEQUENCE [LARGE SCALE GENOMIC DNA]</scope>
    <source>
        <strain evidence="9 10">C34</strain>
    </source>
</reference>
<dbReference type="Pfam" id="PF01494">
    <property type="entry name" value="FAD_binding_3"/>
    <property type="match status" value="1"/>
</dbReference>
<accession>A0A369W855</accession>
<evidence type="ECO:0000256" key="3">
    <source>
        <dbReference type="ARBA" id="ARBA00005349"/>
    </source>
</evidence>
<evidence type="ECO:0000313" key="10">
    <source>
        <dbReference type="Proteomes" id="UP000253769"/>
    </source>
</evidence>
<dbReference type="GO" id="GO:0071949">
    <property type="term" value="F:FAD binding"/>
    <property type="evidence" value="ECO:0007669"/>
    <property type="project" value="InterPro"/>
</dbReference>
<dbReference type="Gene3D" id="3.50.50.60">
    <property type="entry name" value="FAD/NAD(P)-binding domain"/>
    <property type="match status" value="2"/>
</dbReference>
<keyword evidence="10" id="KW-1185">Reference proteome</keyword>
<dbReference type="InterPro" id="IPR010971">
    <property type="entry name" value="UbiH/COQ6"/>
</dbReference>
<evidence type="ECO:0000256" key="7">
    <source>
        <dbReference type="ARBA" id="ARBA00023033"/>
    </source>
</evidence>
<evidence type="ECO:0000256" key="2">
    <source>
        <dbReference type="ARBA" id="ARBA00004749"/>
    </source>
</evidence>
<dbReference type="InterPro" id="IPR011295">
    <property type="entry name" value="UbiH"/>
</dbReference>
<gene>
    <name evidence="9" type="ORF">DV711_18970</name>
</gene>
<dbReference type="GO" id="GO:0008681">
    <property type="term" value="F:2-octaprenyl-6-methoxyphenol hydroxylase activity"/>
    <property type="evidence" value="ECO:0007669"/>
    <property type="project" value="InterPro"/>
</dbReference>
<organism evidence="9 10">
    <name type="scientific">Motiliproteus coralliicola</name>
    <dbReference type="NCBI Taxonomy" id="2283196"/>
    <lineage>
        <taxon>Bacteria</taxon>
        <taxon>Pseudomonadati</taxon>
        <taxon>Pseudomonadota</taxon>
        <taxon>Gammaproteobacteria</taxon>
        <taxon>Oceanospirillales</taxon>
        <taxon>Oceanospirillaceae</taxon>
        <taxon>Motiliproteus</taxon>
    </lineage>
</organism>
<dbReference type="OrthoDB" id="9769565at2"/>
<dbReference type="PANTHER" id="PTHR43876:SF8">
    <property type="entry name" value="2-OCTAPRENYL-6-METHOXYPHENOL HYDROXYLASE"/>
    <property type="match status" value="1"/>
</dbReference>
<keyword evidence="5" id="KW-0274">FAD</keyword>
<comment type="caution">
    <text evidence="9">The sequence shown here is derived from an EMBL/GenBank/DDBJ whole genome shotgun (WGS) entry which is preliminary data.</text>
</comment>
<evidence type="ECO:0000256" key="6">
    <source>
        <dbReference type="ARBA" id="ARBA00023002"/>
    </source>
</evidence>
<evidence type="ECO:0000259" key="8">
    <source>
        <dbReference type="Pfam" id="PF01494"/>
    </source>
</evidence>
<dbReference type="NCBIfam" id="NF004356">
    <property type="entry name" value="PRK05732.1"/>
    <property type="match status" value="1"/>
</dbReference>
<evidence type="ECO:0000256" key="5">
    <source>
        <dbReference type="ARBA" id="ARBA00022827"/>
    </source>
</evidence>
<name>A0A369W855_9GAMM</name>
<dbReference type="NCBIfam" id="TIGR01988">
    <property type="entry name" value="Ubi-OHases"/>
    <property type="match status" value="1"/>
</dbReference>
<comment type="similarity">
    <text evidence="3">Belongs to the UbiH/COQ6 family.</text>
</comment>
<evidence type="ECO:0000256" key="1">
    <source>
        <dbReference type="ARBA" id="ARBA00001974"/>
    </source>
</evidence>
<dbReference type="Proteomes" id="UP000253769">
    <property type="component" value="Unassembled WGS sequence"/>
</dbReference>
<evidence type="ECO:0000313" key="9">
    <source>
        <dbReference type="EMBL" id="RDE18180.1"/>
    </source>
</evidence>
<dbReference type="GO" id="GO:0006744">
    <property type="term" value="P:ubiquinone biosynthetic process"/>
    <property type="evidence" value="ECO:0007669"/>
    <property type="project" value="UniProtKB-UniPathway"/>
</dbReference>
<feature type="domain" description="FAD-binding" evidence="8">
    <location>
        <begin position="4"/>
        <end position="344"/>
    </location>
</feature>